<dbReference type="EMBL" id="AGNK02000354">
    <property type="status" value="NOT_ANNOTATED_CDS"/>
    <property type="molecule type" value="Genomic_DNA"/>
</dbReference>
<reference evidence="1" key="2">
    <citation type="submission" date="2018-08" db="UniProtKB">
        <authorList>
            <consortium name="EnsemblPlants"/>
        </authorList>
    </citation>
    <scope>IDENTIFICATION</scope>
    <source>
        <strain evidence="1">Yugu1</strain>
    </source>
</reference>
<name>K3Z148_SETIT</name>
<proteinExistence type="predicted"/>
<reference evidence="2" key="1">
    <citation type="journal article" date="2012" name="Nat. Biotechnol.">
        <title>Reference genome sequence of the model plant Setaria.</title>
        <authorList>
            <person name="Bennetzen J.L."/>
            <person name="Schmutz J."/>
            <person name="Wang H."/>
            <person name="Percifield R."/>
            <person name="Hawkins J."/>
            <person name="Pontaroli A.C."/>
            <person name="Estep M."/>
            <person name="Feng L."/>
            <person name="Vaughn J.N."/>
            <person name="Grimwood J."/>
            <person name="Jenkins J."/>
            <person name="Barry K."/>
            <person name="Lindquist E."/>
            <person name="Hellsten U."/>
            <person name="Deshpande S."/>
            <person name="Wang X."/>
            <person name="Wu X."/>
            <person name="Mitros T."/>
            <person name="Triplett J."/>
            <person name="Yang X."/>
            <person name="Ye C.Y."/>
            <person name="Mauro-Herrera M."/>
            <person name="Wang L."/>
            <person name="Li P."/>
            <person name="Sharma M."/>
            <person name="Sharma R."/>
            <person name="Ronald P.C."/>
            <person name="Panaud O."/>
            <person name="Kellogg E.A."/>
            <person name="Brutnell T.P."/>
            <person name="Doust A.N."/>
            <person name="Tuskan G.A."/>
            <person name="Rokhsar D."/>
            <person name="Devos K.M."/>
        </authorList>
    </citation>
    <scope>NUCLEOTIDE SEQUENCE [LARGE SCALE GENOMIC DNA]</scope>
    <source>
        <strain evidence="2">cv. Yugu1</strain>
    </source>
</reference>
<protein>
    <submittedName>
        <fullName evidence="1">Uncharacterized protein</fullName>
    </submittedName>
</protein>
<dbReference type="HOGENOM" id="CLU_3053944_0_0_1"/>
<accession>K3Z148</accession>
<dbReference type="Gramene" id="KQL29835">
    <property type="protein sequence ID" value="KQL29835"/>
    <property type="gene ID" value="SETIT_020266mg"/>
</dbReference>
<evidence type="ECO:0000313" key="1">
    <source>
        <dbReference type="EnsemblPlants" id="KQL29835"/>
    </source>
</evidence>
<dbReference type="AlphaFoldDB" id="K3Z148"/>
<dbReference type="InParanoid" id="K3Z148"/>
<keyword evidence="2" id="KW-1185">Reference proteome</keyword>
<dbReference type="EnsemblPlants" id="KQL29835">
    <property type="protein sequence ID" value="KQL29835"/>
    <property type="gene ID" value="SETIT_020266mg"/>
</dbReference>
<dbReference type="Proteomes" id="UP000004995">
    <property type="component" value="Unassembled WGS sequence"/>
</dbReference>
<organism evidence="1 2">
    <name type="scientific">Setaria italica</name>
    <name type="common">Foxtail millet</name>
    <name type="synonym">Panicum italicum</name>
    <dbReference type="NCBI Taxonomy" id="4555"/>
    <lineage>
        <taxon>Eukaryota</taxon>
        <taxon>Viridiplantae</taxon>
        <taxon>Streptophyta</taxon>
        <taxon>Embryophyta</taxon>
        <taxon>Tracheophyta</taxon>
        <taxon>Spermatophyta</taxon>
        <taxon>Magnoliopsida</taxon>
        <taxon>Liliopsida</taxon>
        <taxon>Poales</taxon>
        <taxon>Poaceae</taxon>
        <taxon>PACMAD clade</taxon>
        <taxon>Panicoideae</taxon>
        <taxon>Panicodae</taxon>
        <taxon>Paniceae</taxon>
        <taxon>Cenchrinae</taxon>
        <taxon>Setaria</taxon>
    </lineage>
</organism>
<sequence length="54" mass="5983">MVLTSCSDSEGACGEVRLVQRAGPVRDQLARILLPDARSRVSRKCISRILLIWS</sequence>
<evidence type="ECO:0000313" key="2">
    <source>
        <dbReference type="Proteomes" id="UP000004995"/>
    </source>
</evidence>